<reference evidence="5 6" key="1">
    <citation type="submission" date="2021-03" db="EMBL/GenBank/DDBJ databases">
        <title>Sequencing the genomes of 1000 actinobacteria strains.</title>
        <authorList>
            <person name="Klenk H.-P."/>
        </authorList>
    </citation>
    <scope>NUCLEOTIDE SEQUENCE [LARGE SCALE GENOMIC DNA]</scope>
    <source>
        <strain evidence="5 6">DSM 45510</strain>
    </source>
</reference>
<feature type="compositionally biased region" description="Polar residues" evidence="2">
    <location>
        <begin position="219"/>
        <end position="234"/>
    </location>
</feature>
<feature type="compositionally biased region" description="Low complexity" evidence="2">
    <location>
        <begin position="489"/>
        <end position="509"/>
    </location>
</feature>
<feature type="domain" description="DUF6779" evidence="4">
    <location>
        <begin position="41"/>
        <end position="149"/>
    </location>
</feature>
<feature type="coiled-coil region" evidence="1">
    <location>
        <begin position="59"/>
        <end position="127"/>
    </location>
</feature>
<accession>A0ABS4PIJ1</accession>
<feature type="compositionally biased region" description="Basic and acidic residues" evidence="2">
    <location>
        <begin position="444"/>
        <end position="458"/>
    </location>
</feature>
<proteinExistence type="predicted"/>
<dbReference type="InterPro" id="IPR046706">
    <property type="entry name" value="DUF6779"/>
</dbReference>
<keyword evidence="3" id="KW-1133">Transmembrane helix</keyword>
<evidence type="ECO:0000256" key="1">
    <source>
        <dbReference type="SAM" id="Coils"/>
    </source>
</evidence>
<dbReference type="Pfam" id="PF20570">
    <property type="entry name" value="DUF6779"/>
    <property type="match status" value="1"/>
</dbReference>
<name>A0ABS4PIJ1_9PSEU</name>
<keyword evidence="6" id="KW-1185">Reference proteome</keyword>
<organism evidence="5 6">
    <name type="scientific">Amycolatopsis magusensis</name>
    <dbReference type="NCBI Taxonomy" id="882444"/>
    <lineage>
        <taxon>Bacteria</taxon>
        <taxon>Bacillati</taxon>
        <taxon>Actinomycetota</taxon>
        <taxon>Actinomycetes</taxon>
        <taxon>Pseudonocardiales</taxon>
        <taxon>Pseudonocardiaceae</taxon>
        <taxon>Amycolatopsis</taxon>
    </lineage>
</organism>
<feature type="compositionally biased region" description="Basic and acidic residues" evidence="2">
    <location>
        <begin position="317"/>
        <end position="328"/>
    </location>
</feature>
<keyword evidence="3" id="KW-0812">Transmembrane</keyword>
<evidence type="ECO:0000256" key="2">
    <source>
        <dbReference type="SAM" id="MobiDB-lite"/>
    </source>
</evidence>
<evidence type="ECO:0000313" key="6">
    <source>
        <dbReference type="Proteomes" id="UP000741013"/>
    </source>
</evidence>
<dbReference type="Proteomes" id="UP000741013">
    <property type="component" value="Unassembled WGS sequence"/>
</dbReference>
<gene>
    <name evidence="5" type="ORF">JOM49_000763</name>
</gene>
<feature type="transmembrane region" description="Helical" evidence="3">
    <location>
        <begin position="40"/>
        <end position="60"/>
    </location>
</feature>
<evidence type="ECO:0000313" key="5">
    <source>
        <dbReference type="EMBL" id="MBP2179237.1"/>
    </source>
</evidence>
<keyword evidence="1" id="KW-0175">Coiled coil</keyword>
<dbReference type="RefSeq" id="WP_209662982.1">
    <property type="nucleotide sequence ID" value="NZ_JAGGMS010000001.1"/>
</dbReference>
<evidence type="ECO:0000256" key="3">
    <source>
        <dbReference type="SAM" id="Phobius"/>
    </source>
</evidence>
<feature type="region of interest" description="Disordered" evidence="2">
    <location>
        <begin position="160"/>
        <end position="188"/>
    </location>
</feature>
<evidence type="ECO:0000259" key="4">
    <source>
        <dbReference type="Pfam" id="PF20570"/>
    </source>
</evidence>
<feature type="compositionally biased region" description="Basic and acidic residues" evidence="2">
    <location>
        <begin position="285"/>
        <end position="300"/>
    </location>
</feature>
<keyword evidence="3" id="KW-0472">Membrane</keyword>
<feature type="compositionally biased region" description="Low complexity" evidence="2">
    <location>
        <begin position="235"/>
        <end position="251"/>
    </location>
</feature>
<feature type="transmembrane region" description="Helical" evidence="3">
    <location>
        <begin position="17"/>
        <end position="34"/>
    </location>
</feature>
<protein>
    <recommendedName>
        <fullName evidence="4">DUF6779 domain-containing protein</fullName>
    </recommendedName>
</protein>
<feature type="compositionally biased region" description="Pro residues" evidence="2">
    <location>
        <begin position="332"/>
        <end position="346"/>
    </location>
</feature>
<feature type="region of interest" description="Disordered" evidence="2">
    <location>
        <begin position="208"/>
        <end position="592"/>
    </location>
</feature>
<comment type="caution">
    <text evidence="5">The sequence shown here is derived from an EMBL/GenBank/DDBJ whole genome shotgun (WGS) entry which is preliminary data.</text>
</comment>
<sequence length="592" mass="64415">MTGVGDDSRGRRSGRPWLVVGFALAVAATAALVLAQDLRWLRLGIIAALWAALIGAFIAAKYRKQVTTTEDEVAQAQAVYELELEREIAARREFELELEAESRERAQEDSREELDALRSEVIALRESLQSLFGGEVLFEQVALTAQATRMRSLSEDQRLVQASGSVSKPAQIGSGKQSVDPDTGDRPTELIERVIERKVVTHPERRRRIIDAETVQKPGESSQSLPNVLNPPSAQQQHHQPQPHQHQPQPQRRQEPPEDAGPPTRRVRPADTVGSAAARASKAAGEARAETARRQAKQAELDNAASTKRRTPPPPQPEERRPRREDMTRPGITPPRPAAKPQPARAPEPVKPKQPAPKPAAARAEPADRYLPTGRPTEISKEFDLDWAAEPTWESGRRNGAPAARGNGTSRNGAPPPRTGGRRRAEHTGEYEAVRPEPAQPKQPEPKHEPARGAHRPQEAAAQQNPPVRAVQGESRPGGRRRRSEEEGYQSSANLPLPKPAAKAEPAQPVNGGGRRRRAEGEPPSWERLAEAAPANGSRHSGGQSGGHSAGHSKAEEEKPEGTHAAGRSVNELLAAHGAGGTTPRRRRRAED</sequence>
<dbReference type="EMBL" id="JAGGMS010000001">
    <property type="protein sequence ID" value="MBP2179237.1"/>
    <property type="molecule type" value="Genomic_DNA"/>
</dbReference>
<feature type="compositionally biased region" description="Basic and acidic residues" evidence="2">
    <location>
        <begin position="553"/>
        <end position="562"/>
    </location>
</feature>
<feature type="compositionally biased region" description="Basic and acidic residues" evidence="2">
    <location>
        <begin position="426"/>
        <end position="435"/>
    </location>
</feature>
<feature type="compositionally biased region" description="Low complexity" evidence="2">
    <location>
        <begin position="274"/>
        <end position="284"/>
    </location>
</feature>